<dbReference type="EMBL" id="CM001439">
    <property type="protein sequence ID" value="EHR48427.1"/>
    <property type="molecule type" value="Genomic_DNA"/>
</dbReference>
<dbReference type="PANTHER" id="PTHR43343">
    <property type="entry name" value="PEPTIDASE S12"/>
    <property type="match status" value="1"/>
</dbReference>
<dbReference type="HOGENOM" id="CLU_020120_2_2_11"/>
<evidence type="ECO:0000256" key="3">
    <source>
        <dbReference type="SAM" id="MobiDB-lite"/>
    </source>
</evidence>
<dbReference type="PROSITE" id="PS50106">
    <property type="entry name" value="PDZ"/>
    <property type="match status" value="1"/>
</dbReference>
<dbReference type="eggNOG" id="COG0265">
    <property type="taxonomic scope" value="Bacteria"/>
</dbReference>
<dbReference type="AlphaFoldDB" id="H5WY94"/>
<evidence type="ECO:0000256" key="1">
    <source>
        <dbReference type="ARBA" id="ARBA00022670"/>
    </source>
</evidence>
<dbReference type="SUPFAM" id="SSF50156">
    <property type="entry name" value="PDZ domain-like"/>
    <property type="match status" value="1"/>
</dbReference>
<dbReference type="PANTHER" id="PTHR43343:SF3">
    <property type="entry name" value="PROTEASE DO-LIKE 8, CHLOROPLASTIC"/>
    <property type="match status" value="1"/>
</dbReference>
<dbReference type="MEROPS" id="S01.500"/>
<evidence type="ECO:0000313" key="7">
    <source>
        <dbReference type="Proteomes" id="UP000004926"/>
    </source>
</evidence>
<feature type="signal peptide" evidence="4">
    <location>
        <begin position="1"/>
        <end position="30"/>
    </location>
</feature>
<dbReference type="RefSeq" id="WP_009151820.1">
    <property type="nucleotide sequence ID" value="NZ_CM001439.1"/>
</dbReference>
<feature type="region of interest" description="Disordered" evidence="3">
    <location>
        <begin position="28"/>
        <end position="50"/>
    </location>
</feature>
<dbReference type="Gene3D" id="2.30.42.10">
    <property type="match status" value="1"/>
</dbReference>
<evidence type="ECO:0000313" key="6">
    <source>
        <dbReference type="EMBL" id="EHR48427.1"/>
    </source>
</evidence>
<reference evidence="6 7" key="1">
    <citation type="journal article" date="2012" name="Stand. Genomic Sci.">
        <title>Genome sequence of the ocean sediment bacterium Saccharomonospora marina type strain (XMU15(T)).</title>
        <authorList>
            <person name="Klenk H.P."/>
            <person name="Lu M."/>
            <person name="Lucas S."/>
            <person name="Lapidus A."/>
            <person name="Copeland A."/>
            <person name="Pitluck S."/>
            <person name="Goodwin L.A."/>
            <person name="Han C."/>
            <person name="Tapia R."/>
            <person name="Brambilla E.M."/>
            <person name="Potter G."/>
            <person name="Land M."/>
            <person name="Ivanova N."/>
            <person name="Rohde M."/>
            <person name="Goker M."/>
            <person name="Detter J.C."/>
            <person name="Li W.J."/>
            <person name="Kyrpides N.C."/>
            <person name="Woyke T."/>
        </authorList>
    </citation>
    <scope>NUCLEOTIDE SEQUENCE [LARGE SCALE GENOMIC DNA]</scope>
    <source>
        <strain evidence="6 7">XMU15</strain>
    </source>
</reference>
<evidence type="ECO:0000256" key="4">
    <source>
        <dbReference type="SAM" id="SignalP"/>
    </source>
</evidence>
<dbReference type="Pfam" id="PF13180">
    <property type="entry name" value="PDZ_2"/>
    <property type="match status" value="1"/>
</dbReference>
<dbReference type="Proteomes" id="UP000004926">
    <property type="component" value="Chromosome"/>
</dbReference>
<dbReference type="SMART" id="SM00228">
    <property type="entry name" value="PDZ"/>
    <property type="match status" value="1"/>
</dbReference>
<dbReference type="InterPro" id="IPR009003">
    <property type="entry name" value="Peptidase_S1_PA"/>
</dbReference>
<feature type="compositionally biased region" description="Low complexity" evidence="3">
    <location>
        <begin position="33"/>
        <end position="50"/>
    </location>
</feature>
<dbReference type="OrthoDB" id="9758917at2"/>
<protein>
    <submittedName>
        <fullName evidence="6">Trypsin-like serine protease with C-terminal PDZ domain</fullName>
    </submittedName>
</protein>
<dbReference type="STRING" id="882083.SacmaDRAFT_0111"/>
<proteinExistence type="predicted"/>
<accession>H5WY94</accession>
<dbReference type="SUPFAM" id="SSF50494">
    <property type="entry name" value="Trypsin-like serine proteases"/>
    <property type="match status" value="1"/>
</dbReference>
<keyword evidence="2" id="KW-0378">Hydrolase</keyword>
<dbReference type="GO" id="GO:0006508">
    <property type="term" value="P:proteolysis"/>
    <property type="evidence" value="ECO:0007669"/>
    <property type="project" value="UniProtKB-KW"/>
</dbReference>
<evidence type="ECO:0000259" key="5">
    <source>
        <dbReference type="PROSITE" id="PS50106"/>
    </source>
</evidence>
<sequence>MTSTVNPRTARICGAVAAAAIALSACTTGSGNPAQPSTTTASAPAPAGPEAGYADVVDRVSPSVVTVQAGQDLGSGVVLRPDVVVTNQHVVGTQREVTIAYADGARSPGTVLATDTITDLAVVRTDRKNLPVPQYRNDLPRPGERALAIGSPLGFENSVTAGIISGLHREIPGSAGQTQSLVDLIQTDASISPGNSGGALLDTQGRVVGINEAYIPPAAGAVSLGFAIPSATVTDIADQLLTKGTATHPYLGISLGRLTPDIQQQLGAHTDHGALVLGIDQNGPAASSGIRTGDVITEFAGTPIRSVEDLLAALRHTQPGQKVPATLIRADTSQSVTLTIGSRTG</sequence>
<dbReference type="GO" id="GO:0004252">
    <property type="term" value="F:serine-type endopeptidase activity"/>
    <property type="evidence" value="ECO:0007669"/>
    <property type="project" value="InterPro"/>
</dbReference>
<dbReference type="InterPro" id="IPR051201">
    <property type="entry name" value="Chloro_Bact_Ser_Proteases"/>
</dbReference>
<name>H5WY94_9PSEU</name>
<dbReference type="InterPro" id="IPR001940">
    <property type="entry name" value="Peptidase_S1C"/>
</dbReference>
<dbReference type="Pfam" id="PF13365">
    <property type="entry name" value="Trypsin_2"/>
    <property type="match status" value="1"/>
</dbReference>
<feature type="domain" description="PDZ" evidence="5">
    <location>
        <begin position="238"/>
        <end position="331"/>
    </location>
</feature>
<keyword evidence="1 6" id="KW-0645">Protease</keyword>
<gene>
    <name evidence="6" type="ORF">SacmaDRAFT_0111</name>
</gene>
<evidence type="ECO:0000256" key="2">
    <source>
        <dbReference type="ARBA" id="ARBA00022801"/>
    </source>
</evidence>
<dbReference type="InterPro" id="IPR001478">
    <property type="entry name" value="PDZ"/>
</dbReference>
<keyword evidence="4" id="KW-0732">Signal</keyword>
<dbReference type="Gene3D" id="2.40.10.120">
    <property type="match status" value="1"/>
</dbReference>
<feature type="chain" id="PRO_5038388307" evidence="4">
    <location>
        <begin position="31"/>
        <end position="345"/>
    </location>
</feature>
<dbReference type="PRINTS" id="PR00834">
    <property type="entry name" value="PROTEASES2C"/>
</dbReference>
<keyword evidence="7" id="KW-1185">Reference proteome</keyword>
<organism evidence="6 7">
    <name type="scientific">Saccharomonospora marina XMU15</name>
    <dbReference type="NCBI Taxonomy" id="882083"/>
    <lineage>
        <taxon>Bacteria</taxon>
        <taxon>Bacillati</taxon>
        <taxon>Actinomycetota</taxon>
        <taxon>Actinomycetes</taxon>
        <taxon>Pseudonocardiales</taxon>
        <taxon>Pseudonocardiaceae</taxon>
        <taxon>Saccharomonospora</taxon>
    </lineage>
</organism>
<dbReference type="InterPro" id="IPR036034">
    <property type="entry name" value="PDZ_sf"/>
</dbReference>